<keyword evidence="8 9" id="KW-0413">Isomerase</keyword>
<evidence type="ECO:0000256" key="1">
    <source>
        <dbReference type="ARBA" id="ARBA00001164"/>
    </source>
</evidence>
<dbReference type="UniPathway" id="UPA00035">
    <property type="reaction ID" value="UER00042"/>
</dbReference>
<dbReference type="InterPro" id="IPR011060">
    <property type="entry name" value="RibuloseP-bd_barrel"/>
</dbReference>
<dbReference type="GO" id="GO:0004640">
    <property type="term" value="F:phosphoribosylanthranilate isomerase activity"/>
    <property type="evidence" value="ECO:0007669"/>
    <property type="project" value="UniProtKB-UniRule"/>
</dbReference>
<dbReference type="HAMAP" id="MF_00135">
    <property type="entry name" value="PRAI"/>
    <property type="match status" value="1"/>
</dbReference>
<proteinExistence type="inferred from homology"/>
<dbReference type="Pfam" id="PF00697">
    <property type="entry name" value="PRAI"/>
    <property type="match status" value="1"/>
</dbReference>
<dbReference type="InterPro" id="IPR001240">
    <property type="entry name" value="PRAI_dom"/>
</dbReference>
<evidence type="ECO:0000259" key="10">
    <source>
        <dbReference type="Pfam" id="PF00697"/>
    </source>
</evidence>
<dbReference type="EMBL" id="FMAO01000004">
    <property type="protein sequence ID" value="SCB90095.1"/>
    <property type="molecule type" value="Genomic_DNA"/>
</dbReference>
<dbReference type="STRING" id="1505725.GA0061074_10428"/>
<gene>
    <name evidence="9" type="primary">trpF</name>
    <name evidence="11" type="ORF">GA0061074_10428</name>
</gene>
<name>A0A1C4A6B2_9LACO</name>
<evidence type="ECO:0000256" key="4">
    <source>
        <dbReference type="ARBA" id="ARBA00022272"/>
    </source>
</evidence>
<dbReference type="Gene3D" id="3.20.20.70">
    <property type="entry name" value="Aldolase class I"/>
    <property type="match status" value="1"/>
</dbReference>
<feature type="domain" description="N-(5'phosphoribosyl) anthranilate isomerase (PRAI)" evidence="10">
    <location>
        <begin position="5"/>
        <end position="179"/>
    </location>
</feature>
<protein>
    <recommendedName>
        <fullName evidence="4 9">N-(5'-phosphoribosyl)anthranilate isomerase</fullName>
        <shortName evidence="9">PRAI</shortName>
        <ecNumber evidence="3 9">5.3.1.24</ecNumber>
    </recommendedName>
</protein>
<dbReference type="PANTHER" id="PTHR42894:SF1">
    <property type="entry name" value="N-(5'-PHOSPHORIBOSYL)ANTHRANILATE ISOMERASE"/>
    <property type="match status" value="1"/>
</dbReference>
<comment type="similarity">
    <text evidence="9">Belongs to the TrpF family.</text>
</comment>
<dbReference type="InterPro" id="IPR044643">
    <property type="entry name" value="TrpF_fam"/>
</dbReference>
<sequence>MTPNDALIVNAAHADFAGFVFAPSRHQISPATALLLKQILLPEISTVGVFVNESIDEILNIFKMGLIDVVQLHRKSNVTEIATLQKMGLKVIQGVDEQSTTFNTNADYILFDRSRGSGKKIDLTYLPHPNQPFMLAGGLTPDNVYQIVKTMSPTIVDVSSGVETNQIKNKQKICQFIKNAKGATYNEQFIQ</sequence>
<evidence type="ECO:0000256" key="5">
    <source>
        <dbReference type="ARBA" id="ARBA00022605"/>
    </source>
</evidence>
<evidence type="ECO:0000256" key="8">
    <source>
        <dbReference type="ARBA" id="ARBA00023235"/>
    </source>
</evidence>
<keyword evidence="12" id="KW-1185">Reference proteome</keyword>
<dbReference type="PANTHER" id="PTHR42894">
    <property type="entry name" value="N-(5'-PHOSPHORIBOSYL)ANTHRANILATE ISOMERASE"/>
    <property type="match status" value="1"/>
</dbReference>
<accession>A0A1C4A6B2</accession>
<evidence type="ECO:0000313" key="12">
    <source>
        <dbReference type="Proteomes" id="UP000199268"/>
    </source>
</evidence>
<dbReference type="GO" id="GO:0000162">
    <property type="term" value="P:L-tryptophan biosynthetic process"/>
    <property type="evidence" value="ECO:0007669"/>
    <property type="project" value="UniProtKB-UniRule"/>
</dbReference>
<keyword evidence="7 9" id="KW-0057">Aromatic amino acid biosynthesis</keyword>
<comment type="pathway">
    <text evidence="2 9">Amino-acid biosynthesis; L-tryptophan biosynthesis; L-tryptophan from chorismate: step 3/5.</text>
</comment>
<evidence type="ECO:0000256" key="7">
    <source>
        <dbReference type="ARBA" id="ARBA00023141"/>
    </source>
</evidence>
<dbReference type="AlphaFoldDB" id="A0A1C4A6B2"/>
<evidence type="ECO:0000256" key="6">
    <source>
        <dbReference type="ARBA" id="ARBA00022822"/>
    </source>
</evidence>
<comment type="catalytic activity">
    <reaction evidence="1 9">
        <text>N-(5-phospho-beta-D-ribosyl)anthranilate = 1-(2-carboxyphenylamino)-1-deoxy-D-ribulose 5-phosphate</text>
        <dbReference type="Rhea" id="RHEA:21540"/>
        <dbReference type="ChEBI" id="CHEBI:18277"/>
        <dbReference type="ChEBI" id="CHEBI:58613"/>
        <dbReference type="EC" id="5.3.1.24"/>
    </reaction>
</comment>
<evidence type="ECO:0000256" key="9">
    <source>
        <dbReference type="HAMAP-Rule" id="MF_00135"/>
    </source>
</evidence>
<dbReference type="CDD" id="cd00405">
    <property type="entry name" value="PRAI"/>
    <property type="match status" value="1"/>
</dbReference>
<organism evidence="11 12">
    <name type="scientific">Weissella bombi</name>
    <dbReference type="NCBI Taxonomy" id="1505725"/>
    <lineage>
        <taxon>Bacteria</taxon>
        <taxon>Bacillati</taxon>
        <taxon>Bacillota</taxon>
        <taxon>Bacilli</taxon>
        <taxon>Lactobacillales</taxon>
        <taxon>Lactobacillaceae</taxon>
        <taxon>Weissella</taxon>
    </lineage>
</organism>
<dbReference type="SUPFAM" id="SSF51366">
    <property type="entry name" value="Ribulose-phoshate binding barrel"/>
    <property type="match status" value="1"/>
</dbReference>
<reference evidence="12" key="1">
    <citation type="submission" date="2016-08" db="EMBL/GenBank/DDBJ databases">
        <authorList>
            <person name="Varghese N."/>
            <person name="Submissions Spin"/>
        </authorList>
    </citation>
    <scope>NUCLEOTIDE SEQUENCE [LARGE SCALE GENOMIC DNA]</scope>
    <source>
        <strain evidence="12">R-53094</strain>
    </source>
</reference>
<keyword evidence="5 9" id="KW-0028">Amino-acid biosynthesis</keyword>
<evidence type="ECO:0000313" key="11">
    <source>
        <dbReference type="EMBL" id="SCB90095.1"/>
    </source>
</evidence>
<evidence type="ECO:0000256" key="2">
    <source>
        <dbReference type="ARBA" id="ARBA00004664"/>
    </source>
</evidence>
<dbReference type="InterPro" id="IPR013785">
    <property type="entry name" value="Aldolase_TIM"/>
</dbReference>
<dbReference type="EC" id="5.3.1.24" evidence="3 9"/>
<dbReference type="Proteomes" id="UP000199268">
    <property type="component" value="Unassembled WGS sequence"/>
</dbReference>
<evidence type="ECO:0000256" key="3">
    <source>
        <dbReference type="ARBA" id="ARBA00012572"/>
    </source>
</evidence>
<keyword evidence="6 9" id="KW-0822">Tryptophan biosynthesis</keyword>